<reference evidence="4 5" key="1">
    <citation type="submission" date="2020-10" db="EMBL/GenBank/DDBJ databases">
        <authorList>
            <person name="Castelo-Branco R."/>
            <person name="Eusebio N."/>
            <person name="Adriana R."/>
            <person name="Vieira A."/>
            <person name="Brugerolle De Fraissinette N."/>
            <person name="Rezende De Castro R."/>
            <person name="Schneider M.P."/>
            <person name="Vasconcelos V."/>
            <person name="Leao P.N."/>
        </authorList>
    </citation>
    <scope>NUCLEOTIDE SEQUENCE [LARGE SCALE GENOMIC DNA]</scope>
    <source>
        <strain evidence="4 5">LEGE 06226</strain>
    </source>
</reference>
<evidence type="ECO:0000259" key="3">
    <source>
        <dbReference type="Pfam" id="PF00596"/>
    </source>
</evidence>
<keyword evidence="5" id="KW-1185">Reference proteome</keyword>
<dbReference type="Gene3D" id="3.40.225.10">
    <property type="entry name" value="Class II aldolase/adducin N-terminal domain"/>
    <property type="match status" value="1"/>
</dbReference>
<feature type="domain" description="Class II aldolase/adducin N-terminal" evidence="3">
    <location>
        <begin position="48"/>
        <end position="188"/>
    </location>
</feature>
<evidence type="ECO:0000256" key="1">
    <source>
        <dbReference type="ARBA" id="ARBA00022723"/>
    </source>
</evidence>
<accession>A0ABR9UFE9</accession>
<evidence type="ECO:0000256" key="2">
    <source>
        <dbReference type="ARBA" id="ARBA00023239"/>
    </source>
</evidence>
<dbReference type="PANTHER" id="PTHR22789">
    <property type="entry name" value="FUCULOSE PHOSPHATE ALDOLASE"/>
    <property type="match status" value="1"/>
</dbReference>
<keyword evidence="1" id="KW-0479">Metal-binding</keyword>
<dbReference type="RefSeq" id="WP_193870684.1">
    <property type="nucleotide sequence ID" value="NZ_JADEWU010000050.1"/>
</dbReference>
<gene>
    <name evidence="4" type="ORF">IQ236_18435</name>
</gene>
<dbReference type="InterPro" id="IPR050197">
    <property type="entry name" value="Aldolase_class_II_sugar_metab"/>
</dbReference>
<name>A0ABR9UFE9_9CYAN</name>
<comment type="caution">
    <text evidence="4">The sequence shown here is derived from an EMBL/GenBank/DDBJ whole genome shotgun (WGS) entry which is preliminary data.</text>
</comment>
<dbReference type="Pfam" id="PF00596">
    <property type="entry name" value="Aldolase_II"/>
    <property type="match status" value="1"/>
</dbReference>
<proteinExistence type="predicted"/>
<dbReference type="PANTHER" id="PTHR22789:SF0">
    <property type="entry name" value="3-OXO-TETRONATE 4-PHOSPHATE DECARBOXYLASE-RELATED"/>
    <property type="match status" value="1"/>
</dbReference>
<keyword evidence="2" id="KW-0456">Lyase</keyword>
<dbReference type="Proteomes" id="UP000640725">
    <property type="component" value="Unassembled WGS sequence"/>
</dbReference>
<evidence type="ECO:0000313" key="4">
    <source>
        <dbReference type="EMBL" id="MBE9145180.1"/>
    </source>
</evidence>
<dbReference type="EMBL" id="JADEWU010000050">
    <property type="protein sequence ID" value="MBE9145180.1"/>
    <property type="molecule type" value="Genomic_DNA"/>
</dbReference>
<dbReference type="SUPFAM" id="SSF53639">
    <property type="entry name" value="AraD/HMP-PK domain-like"/>
    <property type="match status" value="1"/>
</dbReference>
<dbReference type="InterPro" id="IPR036409">
    <property type="entry name" value="Aldolase_II/adducin_N_sf"/>
</dbReference>
<sequence length="205" mass="23153">MDEGVVKYSCECIPGENVAVELIASLMKWRDHIHELGLIGVYENGIGFGNISIRIANSLQFIISGSQTGHLAKLNPDHYTVVTEFNIEHNHLTCCGPIQASSESLTHAAIYSYEPNINAIIHVHHPQLWRKLLNQVPTTRKDVQYGTPKMAQEMFRLFEEENLREKKILVMAGHEDGFLTLGKDLNEAGEILLKYYHSFLRGSHS</sequence>
<organism evidence="4 5">
    <name type="scientific">Planktothrix mougeotii LEGE 06226</name>
    <dbReference type="NCBI Taxonomy" id="1828728"/>
    <lineage>
        <taxon>Bacteria</taxon>
        <taxon>Bacillati</taxon>
        <taxon>Cyanobacteriota</taxon>
        <taxon>Cyanophyceae</taxon>
        <taxon>Oscillatoriophycideae</taxon>
        <taxon>Oscillatoriales</taxon>
        <taxon>Microcoleaceae</taxon>
        <taxon>Planktothrix</taxon>
    </lineage>
</organism>
<evidence type="ECO:0000313" key="5">
    <source>
        <dbReference type="Proteomes" id="UP000640725"/>
    </source>
</evidence>
<dbReference type="InterPro" id="IPR001303">
    <property type="entry name" value="Aldolase_II/adducin_N"/>
</dbReference>
<protein>
    <submittedName>
        <fullName evidence="4">Class II aldolase/adducin family protein</fullName>
    </submittedName>
</protein>